<reference evidence="2 3" key="1">
    <citation type="journal article" date="2015" name="Biotechnol. Biofuels">
        <title>Enhanced degradation of softwood versus hardwood by the white-rot fungus Pycnoporus coccineus.</title>
        <authorList>
            <person name="Couturier M."/>
            <person name="Navarro D."/>
            <person name="Chevret D."/>
            <person name="Henrissat B."/>
            <person name="Piumi F."/>
            <person name="Ruiz-Duenas F.J."/>
            <person name="Martinez A.T."/>
            <person name="Grigoriev I.V."/>
            <person name="Riley R."/>
            <person name="Lipzen A."/>
            <person name="Berrin J.G."/>
            <person name="Master E.R."/>
            <person name="Rosso M.N."/>
        </authorList>
    </citation>
    <scope>NUCLEOTIDE SEQUENCE [LARGE SCALE GENOMIC DNA]</scope>
    <source>
        <strain evidence="2 3">BRFM310</strain>
    </source>
</reference>
<protein>
    <submittedName>
        <fullName evidence="2">Uncharacterized protein</fullName>
    </submittedName>
</protein>
<keyword evidence="3" id="KW-1185">Reference proteome</keyword>
<organism evidence="2 3">
    <name type="scientific">Trametes coccinea (strain BRFM310)</name>
    <name type="common">Pycnoporus coccineus</name>
    <dbReference type="NCBI Taxonomy" id="1353009"/>
    <lineage>
        <taxon>Eukaryota</taxon>
        <taxon>Fungi</taxon>
        <taxon>Dikarya</taxon>
        <taxon>Basidiomycota</taxon>
        <taxon>Agaricomycotina</taxon>
        <taxon>Agaricomycetes</taxon>
        <taxon>Polyporales</taxon>
        <taxon>Polyporaceae</taxon>
        <taxon>Trametes</taxon>
    </lineage>
</organism>
<feature type="region of interest" description="Disordered" evidence="1">
    <location>
        <begin position="211"/>
        <end position="245"/>
    </location>
</feature>
<evidence type="ECO:0000256" key="1">
    <source>
        <dbReference type="SAM" id="MobiDB-lite"/>
    </source>
</evidence>
<gene>
    <name evidence="2" type="ORF">PYCCODRAFT_163606</name>
</gene>
<feature type="compositionally biased region" description="Polar residues" evidence="1">
    <location>
        <begin position="220"/>
        <end position="229"/>
    </location>
</feature>
<name>A0A1Y2IS31_TRAC3</name>
<dbReference type="EMBL" id="KZ084098">
    <property type="protein sequence ID" value="OSD03950.1"/>
    <property type="molecule type" value="Genomic_DNA"/>
</dbReference>
<accession>A0A1Y2IS31</accession>
<evidence type="ECO:0000313" key="3">
    <source>
        <dbReference type="Proteomes" id="UP000193067"/>
    </source>
</evidence>
<sequence length="276" mass="29296">MFPEADAIAARFGPGMMRAARPTRLALSLLGPERTARDREAHALGVGTVPVLSLLLARTVFVERGALSNDATPVLTCAGAAGLRYRTQLALCEMRDPLQLLHACGALPDARCTSASLHTARAPSSLLAGLLESPARPPRFDVLLREAGRKNEIKNSRANITDDADVLLASIPCAASSTRLPAAPAACHPSRDGRPSTVCLMNGRRIHRWMPIGMSPGTGRPSTTKSAVASNPGHHSPQCPATSIAERPSVRPLLYPSTLGEDCDKWTTCHVSPVRI</sequence>
<dbReference type="AlphaFoldDB" id="A0A1Y2IS31"/>
<dbReference type="Proteomes" id="UP000193067">
    <property type="component" value="Unassembled WGS sequence"/>
</dbReference>
<evidence type="ECO:0000313" key="2">
    <source>
        <dbReference type="EMBL" id="OSD03950.1"/>
    </source>
</evidence>
<proteinExistence type="predicted"/>